<feature type="region of interest" description="Disordered" evidence="1">
    <location>
        <begin position="1"/>
        <end position="25"/>
    </location>
</feature>
<comment type="caution">
    <text evidence="2">The sequence shown here is derived from an EMBL/GenBank/DDBJ whole genome shotgun (WGS) entry which is preliminary data.</text>
</comment>
<organism evidence="2 3">
    <name type="scientific">Cystoisospora suis</name>
    <dbReference type="NCBI Taxonomy" id="483139"/>
    <lineage>
        <taxon>Eukaryota</taxon>
        <taxon>Sar</taxon>
        <taxon>Alveolata</taxon>
        <taxon>Apicomplexa</taxon>
        <taxon>Conoidasida</taxon>
        <taxon>Coccidia</taxon>
        <taxon>Eucoccidiorida</taxon>
        <taxon>Eimeriorina</taxon>
        <taxon>Sarcocystidae</taxon>
        <taxon>Cystoisospora</taxon>
    </lineage>
</organism>
<feature type="region of interest" description="Disordered" evidence="1">
    <location>
        <begin position="99"/>
        <end position="120"/>
    </location>
</feature>
<evidence type="ECO:0000256" key="1">
    <source>
        <dbReference type="SAM" id="MobiDB-lite"/>
    </source>
</evidence>
<reference evidence="2 3" key="1">
    <citation type="journal article" date="2017" name="Int. J. Parasitol.">
        <title>The genome of the protozoan parasite Cystoisospora suis and a reverse vaccinology approach to identify vaccine candidates.</title>
        <authorList>
            <person name="Palmieri N."/>
            <person name="Shrestha A."/>
            <person name="Ruttkowski B."/>
            <person name="Beck T."/>
            <person name="Vogl C."/>
            <person name="Tomley F."/>
            <person name="Blake D.P."/>
            <person name="Joachim A."/>
        </authorList>
    </citation>
    <scope>NUCLEOTIDE SEQUENCE [LARGE SCALE GENOMIC DNA]</scope>
    <source>
        <strain evidence="2 3">Wien I</strain>
    </source>
</reference>
<keyword evidence="3" id="KW-1185">Reference proteome</keyword>
<evidence type="ECO:0000313" key="3">
    <source>
        <dbReference type="Proteomes" id="UP000221165"/>
    </source>
</evidence>
<dbReference type="GeneID" id="94432642"/>
<name>A0A2C6KH45_9APIC</name>
<dbReference type="RefSeq" id="XP_067918592.1">
    <property type="nucleotide sequence ID" value="XM_068069431.1"/>
</dbReference>
<dbReference type="AlphaFoldDB" id="A0A2C6KH45"/>
<dbReference type="EMBL" id="MIGC01005523">
    <property type="protein sequence ID" value="PHJ16867.1"/>
    <property type="molecule type" value="Genomic_DNA"/>
</dbReference>
<evidence type="ECO:0000313" key="2">
    <source>
        <dbReference type="EMBL" id="PHJ16867.1"/>
    </source>
</evidence>
<gene>
    <name evidence="2" type="ORF">CSUI_009315</name>
</gene>
<accession>A0A2C6KH45</accession>
<proteinExistence type="predicted"/>
<dbReference type="Proteomes" id="UP000221165">
    <property type="component" value="Unassembled WGS sequence"/>
</dbReference>
<sequence>MIPPDVDSTYCSAPHRRRPRPETRVPGFWRSRNVYGRNAAPPCAWRSGARSGVRTSTAVSFIRPCTGPSRVETRGCGFAVCQQWTGRVEAQEGILLKATSRRRRKEQPRGTRPKSWERWG</sequence>
<dbReference type="VEuPathDB" id="ToxoDB:CSUI_009315"/>
<protein>
    <submittedName>
        <fullName evidence="2">Uncharacterized protein</fullName>
    </submittedName>
</protein>